<dbReference type="Gene3D" id="3.40.50.80">
    <property type="entry name" value="Nucleotide-binding domain of ferredoxin-NADP reductase (FNR) module"/>
    <property type="match status" value="1"/>
</dbReference>
<evidence type="ECO:0000256" key="12">
    <source>
        <dbReference type="ARBA" id="ARBA00048483"/>
    </source>
</evidence>
<evidence type="ECO:0000256" key="10">
    <source>
        <dbReference type="ARBA" id="ARBA00023065"/>
    </source>
</evidence>
<evidence type="ECO:0000256" key="1">
    <source>
        <dbReference type="ARBA" id="ARBA00004651"/>
    </source>
</evidence>
<keyword evidence="4" id="KW-0813">Transport</keyword>
<keyword evidence="9" id="KW-0560">Oxidoreductase</keyword>
<evidence type="ECO:0000256" key="14">
    <source>
        <dbReference type="SAM" id="Phobius"/>
    </source>
</evidence>
<gene>
    <name evidence="16" type="ORF">BDV29DRAFT_196771</name>
</gene>
<dbReference type="InterPro" id="IPR051410">
    <property type="entry name" value="Ferric/Cupric_Reductase"/>
</dbReference>
<dbReference type="PANTHER" id="PTHR32361">
    <property type="entry name" value="FERRIC/CUPRIC REDUCTASE TRANSMEMBRANE COMPONENT"/>
    <property type="match status" value="1"/>
</dbReference>
<reference evidence="16 17" key="1">
    <citation type="submission" date="2019-04" db="EMBL/GenBank/DDBJ databases">
        <title>Friends and foes A comparative genomics study of 23 Aspergillus species from section Flavi.</title>
        <authorList>
            <consortium name="DOE Joint Genome Institute"/>
            <person name="Kjaerbolling I."/>
            <person name="Vesth T."/>
            <person name="Frisvad J.C."/>
            <person name="Nybo J.L."/>
            <person name="Theobald S."/>
            <person name="Kildgaard S."/>
            <person name="Isbrandt T."/>
            <person name="Kuo A."/>
            <person name="Sato A."/>
            <person name="Lyhne E.K."/>
            <person name="Kogle M.E."/>
            <person name="Wiebenga A."/>
            <person name="Kun R.S."/>
            <person name="Lubbers R.J."/>
            <person name="Makela M.R."/>
            <person name="Barry K."/>
            <person name="Chovatia M."/>
            <person name="Clum A."/>
            <person name="Daum C."/>
            <person name="Haridas S."/>
            <person name="He G."/>
            <person name="LaButti K."/>
            <person name="Lipzen A."/>
            <person name="Mondo S."/>
            <person name="Riley R."/>
            <person name="Salamov A."/>
            <person name="Simmons B.A."/>
            <person name="Magnuson J.K."/>
            <person name="Henrissat B."/>
            <person name="Mortensen U.H."/>
            <person name="Larsen T.O."/>
            <person name="Devries R.P."/>
            <person name="Grigoriev I.V."/>
            <person name="Machida M."/>
            <person name="Baker S.E."/>
            <person name="Andersen M.R."/>
        </authorList>
    </citation>
    <scope>NUCLEOTIDE SEQUENCE [LARGE SCALE GENOMIC DNA]</scope>
    <source>
        <strain evidence="16 17">CBS 151.66</strain>
    </source>
</reference>
<dbReference type="Pfam" id="PF08030">
    <property type="entry name" value="NAD_binding_6"/>
    <property type="match status" value="1"/>
</dbReference>
<feature type="region of interest" description="Disordered" evidence="13">
    <location>
        <begin position="503"/>
        <end position="557"/>
    </location>
</feature>
<dbReference type="InterPro" id="IPR039261">
    <property type="entry name" value="FNR_nucleotide-bd"/>
</dbReference>
<dbReference type="OrthoDB" id="17725at2759"/>
<dbReference type="CDD" id="cd06186">
    <property type="entry name" value="NOX_Duox_like_FAD_NADP"/>
    <property type="match status" value="1"/>
</dbReference>
<feature type="transmembrane region" description="Helical" evidence="14">
    <location>
        <begin position="157"/>
        <end position="177"/>
    </location>
</feature>
<evidence type="ECO:0000313" key="17">
    <source>
        <dbReference type="Proteomes" id="UP000326565"/>
    </source>
</evidence>
<dbReference type="AlphaFoldDB" id="A0A5N5XFV2"/>
<dbReference type="GO" id="GO:0005886">
    <property type="term" value="C:plasma membrane"/>
    <property type="evidence" value="ECO:0007669"/>
    <property type="project" value="UniProtKB-SubCell"/>
</dbReference>
<keyword evidence="7" id="KW-0249">Electron transport</keyword>
<proteinExistence type="inferred from homology"/>
<evidence type="ECO:0000256" key="2">
    <source>
        <dbReference type="ARBA" id="ARBA00006278"/>
    </source>
</evidence>
<evidence type="ECO:0000256" key="4">
    <source>
        <dbReference type="ARBA" id="ARBA00022448"/>
    </source>
</evidence>
<comment type="catalytic activity">
    <reaction evidence="12">
        <text>2 a Fe(II)-siderophore + NADP(+) + H(+) = 2 a Fe(III)-siderophore + NADPH</text>
        <dbReference type="Rhea" id="RHEA:28795"/>
        <dbReference type="Rhea" id="RHEA-COMP:11342"/>
        <dbReference type="Rhea" id="RHEA-COMP:11344"/>
        <dbReference type="ChEBI" id="CHEBI:15378"/>
        <dbReference type="ChEBI" id="CHEBI:29033"/>
        <dbReference type="ChEBI" id="CHEBI:29034"/>
        <dbReference type="ChEBI" id="CHEBI:57783"/>
        <dbReference type="ChEBI" id="CHEBI:58349"/>
        <dbReference type="EC" id="1.16.1.9"/>
    </reaction>
</comment>
<dbReference type="GO" id="GO:0015677">
    <property type="term" value="P:copper ion import"/>
    <property type="evidence" value="ECO:0007669"/>
    <property type="project" value="TreeGrafter"/>
</dbReference>
<keyword evidence="5" id="KW-1003">Cell membrane</keyword>
<name>A0A5N5XFV2_9EURO</name>
<dbReference type="GO" id="GO:0006879">
    <property type="term" value="P:intracellular iron ion homeostasis"/>
    <property type="evidence" value="ECO:0007669"/>
    <property type="project" value="TreeGrafter"/>
</dbReference>
<dbReference type="PROSITE" id="PS51384">
    <property type="entry name" value="FAD_FR"/>
    <property type="match status" value="1"/>
</dbReference>
<dbReference type="SUPFAM" id="SSF63380">
    <property type="entry name" value="Riboflavin synthase domain-like"/>
    <property type="match status" value="1"/>
</dbReference>
<organism evidence="16 17">
    <name type="scientific">Aspergillus leporis</name>
    <dbReference type="NCBI Taxonomy" id="41062"/>
    <lineage>
        <taxon>Eukaryota</taxon>
        <taxon>Fungi</taxon>
        <taxon>Dikarya</taxon>
        <taxon>Ascomycota</taxon>
        <taxon>Pezizomycotina</taxon>
        <taxon>Eurotiomycetes</taxon>
        <taxon>Eurotiomycetidae</taxon>
        <taxon>Eurotiales</taxon>
        <taxon>Aspergillaceae</taxon>
        <taxon>Aspergillus</taxon>
        <taxon>Aspergillus subgen. Circumdati</taxon>
    </lineage>
</organism>
<feature type="transmembrane region" description="Helical" evidence="14">
    <location>
        <begin position="49"/>
        <end position="71"/>
    </location>
</feature>
<feature type="transmembrane region" description="Helical" evidence="14">
    <location>
        <begin position="229"/>
        <end position="252"/>
    </location>
</feature>
<evidence type="ECO:0000256" key="8">
    <source>
        <dbReference type="ARBA" id="ARBA00022989"/>
    </source>
</evidence>
<dbReference type="Pfam" id="PF01794">
    <property type="entry name" value="Ferric_reduct"/>
    <property type="match status" value="1"/>
</dbReference>
<dbReference type="InterPro" id="IPR013121">
    <property type="entry name" value="Fe_red_NAD-bd_6"/>
</dbReference>
<evidence type="ECO:0000256" key="3">
    <source>
        <dbReference type="ARBA" id="ARBA00012668"/>
    </source>
</evidence>
<feature type="domain" description="FAD-binding FR-type" evidence="15">
    <location>
        <begin position="307"/>
        <end position="419"/>
    </location>
</feature>
<keyword evidence="11 14" id="KW-0472">Membrane</keyword>
<keyword evidence="6 14" id="KW-0812">Transmembrane</keyword>
<feature type="transmembrane region" description="Helical" evidence="14">
    <location>
        <begin position="112"/>
        <end position="131"/>
    </location>
</feature>
<keyword evidence="17" id="KW-1185">Reference proteome</keyword>
<comment type="similarity">
    <text evidence="2">Belongs to the ferric reductase (FRE) family.</text>
</comment>
<evidence type="ECO:0000256" key="13">
    <source>
        <dbReference type="SAM" id="MobiDB-lite"/>
    </source>
</evidence>
<dbReference type="InterPro" id="IPR013130">
    <property type="entry name" value="Fe3_Rdtase_TM_dom"/>
</dbReference>
<dbReference type="GO" id="GO:0006826">
    <property type="term" value="P:iron ion transport"/>
    <property type="evidence" value="ECO:0007669"/>
    <property type="project" value="UniProtKB-ARBA"/>
</dbReference>
<dbReference type="EMBL" id="ML732149">
    <property type="protein sequence ID" value="KAB8079619.1"/>
    <property type="molecule type" value="Genomic_DNA"/>
</dbReference>
<dbReference type="SFLD" id="SFLDS00052">
    <property type="entry name" value="Ferric_Reductase_Domain"/>
    <property type="match status" value="1"/>
</dbReference>
<evidence type="ECO:0000313" key="16">
    <source>
        <dbReference type="EMBL" id="KAB8079619.1"/>
    </source>
</evidence>
<dbReference type="InterPro" id="IPR017938">
    <property type="entry name" value="Riboflavin_synthase-like_b-brl"/>
</dbReference>
<evidence type="ECO:0000256" key="6">
    <source>
        <dbReference type="ARBA" id="ARBA00022692"/>
    </source>
</evidence>
<dbReference type="PANTHER" id="PTHR32361:SF23">
    <property type="entry name" value="FERRIC-CHELATE REDUCTASE"/>
    <property type="match status" value="1"/>
</dbReference>
<feature type="transmembrane region" description="Helical" evidence="14">
    <location>
        <begin position="288"/>
        <end position="305"/>
    </location>
</feature>
<evidence type="ECO:0000256" key="7">
    <source>
        <dbReference type="ARBA" id="ARBA00022982"/>
    </source>
</evidence>
<evidence type="ECO:0000256" key="11">
    <source>
        <dbReference type="ARBA" id="ARBA00023136"/>
    </source>
</evidence>
<evidence type="ECO:0000259" key="15">
    <source>
        <dbReference type="PROSITE" id="PS51384"/>
    </source>
</evidence>
<protein>
    <recommendedName>
        <fullName evidence="3">ferric-chelate reductase (NADPH)</fullName>
        <ecNumber evidence="3">1.16.1.9</ecNumber>
    </recommendedName>
</protein>
<dbReference type="InterPro" id="IPR017927">
    <property type="entry name" value="FAD-bd_FR_type"/>
</dbReference>
<comment type="subcellular location">
    <subcellularLocation>
        <location evidence="1">Cell membrane</location>
        <topology evidence="1">Multi-pass membrane protein</topology>
    </subcellularLocation>
</comment>
<keyword evidence="10" id="KW-0406">Ion transport</keyword>
<accession>A0A5N5XFV2</accession>
<dbReference type="SFLD" id="SFLDG01168">
    <property type="entry name" value="Ferric_reductase_subgroup_(FRE"/>
    <property type="match status" value="1"/>
</dbReference>
<evidence type="ECO:0000256" key="5">
    <source>
        <dbReference type="ARBA" id="ARBA00022475"/>
    </source>
</evidence>
<keyword evidence="8 14" id="KW-1133">Transmembrane helix</keyword>
<dbReference type="Pfam" id="PF08022">
    <property type="entry name" value="FAD_binding_8"/>
    <property type="match status" value="1"/>
</dbReference>
<sequence>MHEESSGGLPWLDRPVMFHSSRADKCKMTPEQCAYRSGHWRYWYEADHVYSLGTIYFLCAIVGIFAIVHLLSKYAPIRAKRSSIWRKMTALGRYLAYKGYQLPALRYRTPSLGVILLGLIGTAFFFAMTLGPKPYYWANTKDGKVSYGNSPPLATRAGWMALALLPFVLVLGTKANLISVLTGVPHEKLQVYHHWTSYTMFVLALVHTFPFLIFNIWKGQMVEKWNTSVVYWTGVAALLPQTYLTLMSLPAIRNRYYEFFKATHFLVALLFLLFFFFHCDFRLSSWDYFVAGGALYIFSLFAAWFRTHFINGRHSAAIDLLPCGFVRVTIPTILSWRPGQHIFIRFLSPQLGLHCLAAHPFTICSLSDDPDKIGKASKIVFYLRPHGGITARLAKVAAKSPAFSKTVLLEGPYGGISNAANPTGFDTVLVIAGGSGGGFSLAIAEEALRAYENVSDIQRRKIQVVFATRNGEVAEWYREEIEDRISTYNVPAENISVSIHDTSAQLAEGPVSSPKTEEQSKGITDQVEPALSEKESRAAATGQHASRISVGPRPNLPRIIATSTSEASSQRIAIFACGPASMLHDVRNAAAEAQKRALRGGAEVYLHTESFA</sequence>
<dbReference type="EC" id="1.16.1.9" evidence="3"/>
<evidence type="ECO:0000256" key="9">
    <source>
        <dbReference type="ARBA" id="ARBA00023002"/>
    </source>
</evidence>
<dbReference type="InterPro" id="IPR013112">
    <property type="entry name" value="FAD-bd_8"/>
</dbReference>
<dbReference type="SUPFAM" id="SSF52343">
    <property type="entry name" value="Ferredoxin reductase-like, C-terminal NADP-linked domain"/>
    <property type="match status" value="1"/>
</dbReference>
<feature type="transmembrane region" description="Helical" evidence="14">
    <location>
        <begin position="198"/>
        <end position="217"/>
    </location>
</feature>
<dbReference type="Proteomes" id="UP000326565">
    <property type="component" value="Unassembled WGS sequence"/>
</dbReference>
<dbReference type="GO" id="GO:0052851">
    <property type="term" value="F:ferric-chelate reductase (NADPH) activity"/>
    <property type="evidence" value="ECO:0007669"/>
    <property type="project" value="UniProtKB-EC"/>
</dbReference>
<feature type="transmembrane region" description="Helical" evidence="14">
    <location>
        <begin position="259"/>
        <end position="276"/>
    </location>
</feature>